<keyword evidence="1 5" id="KW-0489">Methyltransferase</keyword>
<proteinExistence type="predicted"/>
<evidence type="ECO:0000256" key="2">
    <source>
        <dbReference type="ARBA" id="ARBA00022679"/>
    </source>
</evidence>
<dbReference type="CDD" id="cd02440">
    <property type="entry name" value="AdoMet_MTases"/>
    <property type="match status" value="1"/>
</dbReference>
<feature type="domain" description="Methyltransferase small" evidence="3">
    <location>
        <begin position="195"/>
        <end position="363"/>
    </location>
</feature>
<reference evidence="5 6" key="1">
    <citation type="submission" date="2017-02" db="EMBL/GenBank/DDBJ databases">
        <authorList>
            <person name="Peterson S.W."/>
        </authorList>
    </citation>
    <scope>NUCLEOTIDE SEQUENCE [LARGE SCALE GENOMIC DNA]</scope>
    <source>
        <strain evidence="5 6">LMG 22410</strain>
    </source>
</reference>
<dbReference type="Proteomes" id="UP000195787">
    <property type="component" value="Unassembled WGS sequence"/>
</dbReference>
<organism evidence="5 6">
    <name type="scientific">Agrococcus casei LMG 22410</name>
    <dbReference type="NCBI Taxonomy" id="1255656"/>
    <lineage>
        <taxon>Bacteria</taxon>
        <taxon>Bacillati</taxon>
        <taxon>Actinomycetota</taxon>
        <taxon>Actinomycetes</taxon>
        <taxon>Micrococcales</taxon>
        <taxon>Microbacteriaceae</taxon>
        <taxon>Agrococcus</taxon>
    </lineage>
</organism>
<keyword evidence="2 5" id="KW-0808">Transferase</keyword>
<dbReference type="AlphaFoldDB" id="A0A1R4FLB9"/>
<dbReference type="Pfam" id="PF26049">
    <property type="entry name" value="RLMG_N"/>
    <property type="match status" value="1"/>
</dbReference>
<sequence length="367" mass="38331">MTQDALFASLSRHPDVEADNLFAYDSADALILDEAGDLSGLGVTVVGDRYGALTLGALVRGARHVRVHQDSIVGERALLGNAGHAGRSEFEQLPLASSLVSDARLVLVQLPRSLNALEEIAELIAAHAHPGVRVVAGGRVKHMSLGMNDVLARSFDTVQASRGVRKARVLHASGPRAAAPTWPRRETHDAGGTQVTVVAHGAAFAGASIDIGAQTLIECFSQMPEAAEVIDLACGTGVLGATLALQRPQLLVHAFDASAAAVDSARASAESNGLAERMSVTRADGLEGVASGSAQLVLLNPPFHIGATVHTGIAERLIADAMRVLAPGGELWCVWNSHLGYRGLLDSLGQTRQIVRNSKFTVTATRA</sequence>
<dbReference type="GeneID" id="303172590"/>
<dbReference type="Pfam" id="PF05175">
    <property type="entry name" value="MTS"/>
    <property type="match status" value="1"/>
</dbReference>
<dbReference type="InterPro" id="IPR058679">
    <property type="entry name" value="RlmG_N"/>
</dbReference>
<dbReference type="OrthoDB" id="29650at2"/>
<gene>
    <name evidence="5" type="ORF">CZ674_05120</name>
</gene>
<evidence type="ECO:0000313" key="6">
    <source>
        <dbReference type="Proteomes" id="UP000195787"/>
    </source>
</evidence>
<keyword evidence="6" id="KW-1185">Reference proteome</keyword>
<dbReference type="PANTHER" id="PTHR47816">
    <property type="entry name" value="RIBOSOMAL RNA SMALL SUBUNIT METHYLTRANSFERASE C"/>
    <property type="match status" value="1"/>
</dbReference>
<evidence type="ECO:0000313" key="5">
    <source>
        <dbReference type="EMBL" id="SJM56718.1"/>
    </source>
</evidence>
<dbReference type="SUPFAM" id="SSF53335">
    <property type="entry name" value="S-adenosyl-L-methionine-dependent methyltransferases"/>
    <property type="match status" value="1"/>
</dbReference>
<dbReference type="PANTHER" id="PTHR47816:SF5">
    <property type="entry name" value="RIBOSOMAL RNA LARGE SUBUNIT METHYLTRANSFERASE G"/>
    <property type="match status" value="1"/>
</dbReference>
<dbReference type="InterPro" id="IPR007848">
    <property type="entry name" value="Small_mtfrase_dom"/>
</dbReference>
<dbReference type="GO" id="GO:0032259">
    <property type="term" value="P:methylation"/>
    <property type="evidence" value="ECO:0007669"/>
    <property type="project" value="UniProtKB-KW"/>
</dbReference>
<protein>
    <submittedName>
        <fullName evidence="5">23S rRNA (Guanine-N-2-)-methyltransferase rlmG</fullName>
        <ecNumber evidence="5">2.1.1.-</ecNumber>
    </submittedName>
</protein>
<dbReference type="EC" id="2.1.1.-" evidence="5"/>
<feature type="domain" description="RlmG N-terminal" evidence="4">
    <location>
        <begin position="8"/>
        <end position="173"/>
    </location>
</feature>
<evidence type="ECO:0000256" key="1">
    <source>
        <dbReference type="ARBA" id="ARBA00022603"/>
    </source>
</evidence>
<evidence type="ECO:0000259" key="3">
    <source>
        <dbReference type="Pfam" id="PF05175"/>
    </source>
</evidence>
<dbReference type="Gene3D" id="3.40.50.150">
    <property type="entry name" value="Vaccinia Virus protein VP39"/>
    <property type="match status" value="2"/>
</dbReference>
<dbReference type="InterPro" id="IPR029063">
    <property type="entry name" value="SAM-dependent_MTases_sf"/>
</dbReference>
<evidence type="ECO:0000259" key="4">
    <source>
        <dbReference type="Pfam" id="PF26049"/>
    </source>
</evidence>
<dbReference type="EMBL" id="FUHU01000026">
    <property type="protein sequence ID" value="SJM56718.1"/>
    <property type="molecule type" value="Genomic_DNA"/>
</dbReference>
<dbReference type="GO" id="GO:0008757">
    <property type="term" value="F:S-adenosylmethionine-dependent methyltransferase activity"/>
    <property type="evidence" value="ECO:0007669"/>
    <property type="project" value="InterPro"/>
</dbReference>
<accession>A0A1R4FLB9</accession>
<dbReference type="InterPro" id="IPR046977">
    <property type="entry name" value="RsmC/RlmG"/>
</dbReference>
<name>A0A1R4FLB9_9MICO</name>
<dbReference type="RefSeq" id="WP_086991477.1">
    <property type="nucleotide sequence ID" value="NZ_FUHU01000026.1"/>
</dbReference>